<organism evidence="2 3">
    <name type="scientific">Galendromus occidentalis</name>
    <name type="common">western predatory mite</name>
    <dbReference type="NCBI Taxonomy" id="34638"/>
    <lineage>
        <taxon>Eukaryota</taxon>
        <taxon>Metazoa</taxon>
        <taxon>Ecdysozoa</taxon>
        <taxon>Arthropoda</taxon>
        <taxon>Chelicerata</taxon>
        <taxon>Arachnida</taxon>
        <taxon>Acari</taxon>
        <taxon>Parasitiformes</taxon>
        <taxon>Mesostigmata</taxon>
        <taxon>Gamasina</taxon>
        <taxon>Phytoseioidea</taxon>
        <taxon>Phytoseiidae</taxon>
        <taxon>Typhlodrominae</taxon>
        <taxon>Galendromus</taxon>
    </lineage>
</organism>
<evidence type="ECO:0000313" key="3">
    <source>
        <dbReference type="RefSeq" id="XP_003740981.1"/>
    </source>
</evidence>
<keyword evidence="2" id="KW-1185">Reference proteome</keyword>
<dbReference type="GeneID" id="100901437"/>
<keyword evidence="1" id="KW-0472">Membrane</keyword>
<evidence type="ECO:0000313" key="2">
    <source>
        <dbReference type="Proteomes" id="UP000694867"/>
    </source>
</evidence>
<evidence type="ECO:0000256" key="1">
    <source>
        <dbReference type="SAM" id="Phobius"/>
    </source>
</evidence>
<gene>
    <name evidence="3" type="primary">LOC100901437</name>
</gene>
<dbReference type="Proteomes" id="UP000694867">
    <property type="component" value="Unplaced"/>
</dbReference>
<sequence length="144" mass="16083">MCLFFYFALNGPLIAFVAMCIFTPSLSSVFVAATDIVGRIELRFESSIYPPALGKFWRTFSGSFLYLLGRALHGIEFHGEENLPKSSGALIVYYHSLMPQGMFYIIAKRYLESGETIGGIVHRDLMTVMSGVCKAPLARSNRIR</sequence>
<accession>A0AAJ6QQU2</accession>
<feature type="transmembrane region" description="Helical" evidence="1">
    <location>
        <begin position="13"/>
        <end position="33"/>
    </location>
</feature>
<protein>
    <submittedName>
        <fullName evidence="3">Uncharacterized protein LOC100901437</fullName>
    </submittedName>
</protein>
<keyword evidence="1" id="KW-0812">Transmembrane</keyword>
<reference evidence="3" key="1">
    <citation type="submission" date="2025-08" db="UniProtKB">
        <authorList>
            <consortium name="RefSeq"/>
        </authorList>
    </citation>
    <scope>IDENTIFICATION</scope>
</reference>
<dbReference type="RefSeq" id="XP_003740981.1">
    <property type="nucleotide sequence ID" value="XM_003740933.1"/>
</dbReference>
<name>A0AAJ6QQU2_9ACAR</name>
<proteinExistence type="predicted"/>
<dbReference type="AlphaFoldDB" id="A0AAJ6QQU2"/>
<dbReference type="KEGG" id="goe:100901437"/>
<keyword evidence="1" id="KW-1133">Transmembrane helix</keyword>